<keyword evidence="4" id="KW-0862">Zinc</keyword>
<name>A0A2P6FGM7_9PEZI</name>
<dbReference type="GO" id="GO:0005634">
    <property type="term" value="C:nucleus"/>
    <property type="evidence" value="ECO:0007669"/>
    <property type="project" value="UniProtKB-SubCell"/>
</dbReference>
<dbReference type="PANTHER" id="PTHR46481:SF10">
    <property type="entry name" value="ZINC FINGER BED DOMAIN-CONTAINING PROTEIN 39"/>
    <property type="match status" value="1"/>
</dbReference>
<dbReference type="GeneID" id="36292686"/>
<dbReference type="GO" id="GO:0046983">
    <property type="term" value="F:protein dimerization activity"/>
    <property type="evidence" value="ECO:0007669"/>
    <property type="project" value="InterPro"/>
</dbReference>
<dbReference type="InterPro" id="IPR012337">
    <property type="entry name" value="RNaseH-like_sf"/>
</dbReference>
<keyword evidence="2" id="KW-0479">Metal-binding</keyword>
<dbReference type="RefSeq" id="XP_024328837.1">
    <property type="nucleotide sequence ID" value="XM_024473069.1"/>
</dbReference>
<evidence type="ECO:0000256" key="2">
    <source>
        <dbReference type="ARBA" id="ARBA00022723"/>
    </source>
</evidence>
<evidence type="ECO:0000313" key="8">
    <source>
        <dbReference type="EMBL" id="PQM43529.1"/>
    </source>
</evidence>
<evidence type="ECO:0000256" key="6">
    <source>
        <dbReference type="SAM" id="MobiDB-lite"/>
    </source>
</evidence>
<evidence type="ECO:0000256" key="1">
    <source>
        <dbReference type="ARBA" id="ARBA00004123"/>
    </source>
</evidence>
<dbReference type="PANTHER" id="PTHR46481">
    <property type="entry name" value="ZINC FINGER BED DOMAIN-CONTAINING PROTEIN 4"/>
    <property type="match status" value="1"/>
</dbReference>
<gene>
    <name evidence="8" type="ORF">VC83_09656</name>
</gene>
<dbReference type="OrthoDB" id="3560146at2759"/>
<evidence type="ECO:0000256" key="3">
    <source>
        <dbReference type="ARBA" id="ARBA00022771"/>
    </source>
</evidence>
<feature type="region of interest" description="Disordered" evidence="6">
    <location>
        <begin position="1"/>
        <end position="26"/>
    </location>
</feature>
<feature type="domain" description="HAT C-terminal dimerisation" evidence="7">
    <location>
        <begin position="84"/>
        <end position="161"/>
    </location>
</feature>
<dbReference type="Proteomes" id="UP000077154">
    <property type="component" value="Unassembled WGS sequence"/>
</dbReference>
<keyword evidence="3" id="KW-0863">Zinc-finger</keyword>
<dbReference type="EMBL" id="KV441402">
    <property type="protein sequence ID" value="PQM43529.1"/>
    <property type="molecule type" value="Genomic_DNA"/>
</dbReference>
<organism evidence="8">
    <name type="scientific">Pseudogymnoascus destructans</name>
    <dbReference type="NCBI Taxonomy" id="655981"/>
    <lineage>
        <taxon>Eukaryota</taxon>
        <taxon>Fungi</taxon>
        <taxon>Dikarya</taxon>
        <taxon>Ascomycota</taxon>
        <taxon>Pezizomycotina</taxon>
        <taxon>Leotiomycetes</taxon>
        <taxon>Thelebolales</taxon>
        <taxon>Thelebolaceae</taxon>
        <taxon>Pseudogymnoascus</taxon>
    </lineage>
</organism>
<protein>
    <recommendedName>
        <fullName evidence="7">HAT C-terminal dimerisation domain-containing protein</fullName>
    </recommendedName>
</protein>
<feature type="compositionally biased region" description="Polar residues" evidence="6">
    <location>
        <begin position="11"/>
        <end position="26"/>
    </location>
</feature>
<dbReference type="Pfam" id="PF05699">
    <property type="entry name" value="Dimer_Tnp_hAT"/>
    <property type="match status" value="1"/>
</dbReference>
<evidence type="ECO:0000256" key="4">
    <source>
        <dbReference type="ARBA" id="ARBA00022833"/>
    </source>
</evidence>
<dbReference type="AlphaFoldDB" id="A0A2P6FGM7"/>
<reference evidence="8" key="1">
    <citation type="submission" date="2016-03" db="EMBL/GenBank/DDBJ databases">
        <title>Updated assembly of Pseudogymnoascus destructans, the fungus causing white-nose syndrome of bats.</title>
        <authorList>
            <person name="Palmer J.M."/>
            <person name="Drees K.P."/>
            <person name="Foster J.T."/>
            <person name="Lindner D.L."/>
        </authorList>
    </citation>
    <scope>NUCLEOTIDE SEQUENCE [LARGE SCALE GENOMIC DNA]</scope>
    <source>
        <strain evidence="8">20631-21</strain>
    </source>
</reference>
<keyword evidence="5" id="KW-0539">Nucleus</keyword>
<evidence type="ECO:0000259" key="7">
    <source>
        <dbReference type="Pfam" id="PF05699"/>
    </source>
</evidence>
<evidence type="ECO:0000256" key="5">
    <source>
        <dbReference type="ARBA" id="ARBA00023242"/>
    </source>
</evidence>
<dbReference type="GO" id="GO:0008270">
    <property type="term" value="F:zinc ion binding"/>
    <property type="evidence" value="ECO:0007669"/>
    <property type="project" value="UniProtKB-KW"/>
</dbReference>
<dbReference type="InterPro" id="IPR052035">
    <property type="entry name" value="ZnF_BED_domain_contain"/>
</dbReference>
<proteinExistence type="predicted"/>
<accession>A0A2P6FGM7</accession>
<comment type="subcellular location">
    <subcellularLocation>
        <location evidence="1">Nucleus</location>
    </subcellularLocation>
</comment>
<dbReference type="InterPro" id="IPR008906">
    <property type="entry name" value="HATC_C_dom"/>
</dbReference>
<sequence>MARYIKPPQMPSITVTANPEDSDIGNGTNSLLSRHAGCHAVVLYFSRNCIHNLGPSLATPSIDIDSEDELYVSQSHHDTEPEWKRWMKEPTVGRNTDILKYWQSKQFQYPLIASIAKDHLAIPATSADSERVFSVGGDIITKKRNRLSPSTLRYLLCLRNWGIISQGDDKDSGDDADNES</sequence>
<dbReference type="SUPFAM" id="SSF53098">
    <property type="entry name" value="Ribonuclease H-like"/>
    <property type="match status" value="1"/>
</dbReference>